<protein>
    <submittedName>
        <fullName evidence="1">Uncharacterized protein</fullName>
    </submittedName>
</protein>
<accession>A0ACB8YPE9</accession>
<reference evidence="2" key="1">
    <citation type="journal article" date="2022" name="Mol. Ecol. Resour.">
        <title>The genomes of chicory, endive, great burdock and yacon provide insights into Asteraceae palaeo-polyploidization history and plant inulin production.</title>
        <authorList>
            <person name="Fan W."/>
            <person name="Wang S."/>
            <person name="Wang H."/>
            <person name="Wang A."/>
            <person name="Jiang F."/>
            <person name="Liu H."/>
            <person name="Zhao H."/>
            <person name="Xu D."/>
            <person name="Zhang Y."/>
        </authorList>
    </citation>
    <scope>NUCLEOTIDE SEQUENCE [LARGE SCALE GENOMIC DNA]</scope>
    <source>
        <strain evidence="2">cv. Yunnan</strain>
    </source>
</reference>
<name>A0ACB8YPE9_9ASTR</name>
<gene>
    <name evidence="1" type="ORF">L1987_80503</name>
</gene>
<keyword evidence="2" id="KW-1185">Reference proteome</keyword>
<reference evidence="1 2" key="2">
    <citation type="journal article" date="2022" name="Mol. Ecol. Resour.">
        <title>The genomes of chicory, endive, great burdock and yacon provide insights into Asteraceae paleo-polyploidization history and plant inulin production.</title>
        <authorList>
            <person name="Fan W."/>
            <person name="Wang S."/>
            <person name="Wang H."/>
            <person name="Wang A."/>
            <person name="Jiang F."/>
            <person name="Liu H."/>
            <person name="Zhao H."/>
            <person name="Xu D."/>
            <person name="Zhang Y."/>
        </authorList>
    </citation>
    <scope>NUCLEOTIDE SEQUENCE [LARGE SCALE GENOMIC DNA]</scope>
    <source>
        <strain evidence="2">cv. Yunnan</strain>
        <tissue evidence="1">Leaves</tissue>
    </source>
</reference>
<comment type="caution">
    <text evidence="1">The sequence shown here is derived from an EMBL/GenBank/DDBJ whole genome shotgun (WGS) entry which is preliminary data.</text>
</comment>
<organism evidence="1 2">
    <name type="scientific">Smallanthus sonchifolius</name>
    <dbReference type="NCBI Taxonomy" id="185202"/>
    <lineage>
        <taxon>Eukaryota</taxon>
        <taxon>Viridiplantae</taxon>
        <taxon>Streptophyta</taxon>
        <taxon>Embryophyta</taxon>
        <taxon>Tracheophyta</taxon>
        <taxon>Spermatophyta</taxon>
        <taxon>Magnoliopsida</taxon>
        <taxon>eudicotyledons</taxon>
        <taxon>Gunneridae</taxon>
        <taxon>Pentapetalae</taxon>
        <taxon>asterids</taxon>
        <taxon>campanulids</taxon>
        <taxon>Asterales</taxon>
        <taxon>Asteraceae</taxon>
        <taxon>Asteroideae</taxon>
        <taxon>Heliantheae alliance</taxon>
        <taxon>Millerieae</taxon>
        <taxon>Smallanthus</taxon>
    </lineage>
</organism>
<dbReference type="EMBL" id="CM042044">
    <property type="protein sequence ID" value="KAI3686814.1"/>
    <property type="molecule type" value="Genomic_DNA"/>
</dbReference>
<dbReference type="Proteomes" id="UP001056120">
    <property type="component" value="Linkage Group LG27"/>
</dbReference>
<sequence>MAPKRRTPRDTTGENNTTISAEVEQLISQRVAAALEQYEANRNNIGGNGSGSGGGAGGSGRGAGGSGTAGGSGDTSSKKCTYKAFLSCNPRNFNGTEGAVGLMRWIEKMESVIDISECTADCMVKYATCTLADKALTWWNSQMKTLGRQTAYQLSWDDLKAMMIEEYCPRNELQKIETEMWNLQMIGDDVAGYTDRFNELAILVPHMVTPEYKKVERYLWGLAPQIRSMVTSSNPMDAKSAIILAFKLRDNAVRDGLFEKKETEERKLGEKRKWVGKPNNQFRNQAYKRQETVKAFAANAVEKRGYAGPQPRKFGHRAQTCRLNANPTDKIKQGCYECGDLKHYRKDCPKLNNQNNNQARGRAFVMGARDARQDPDIVTGTFLINNHYASILFDTGADMSFLSKNHAEIVCFEKIVHIPLPNGEVLSVQGEKSGVTLKMINCMKAHLPGLPPPRQVEFRIDLVPGAAPVARSPYRLAPSEMQELSNQLQELLNKGFIRPSFSPWGAPVLFVKKKDGTFRMCIDYRELNKLTIKNRYLLPRIDDLFDQLQGSSFYSKIDLRSGYHQLKIQEEDIPKTAFRTRYGHYEFLVMPFGLTNAPAVFMDLMNRVCKPYLDKFVIVFIDDILIYSRTKEDHEHHLKLILELLRNEKLYAKFSKCEFWIREVHFLGHVINKNGIHIDPSKIEAIKNWEAPTTPTEVRQFLGLAGYYRRFIENFTKIALPLTTLTQKEKKFDWSDKQESAFQLLKQKLCSAPILSLPEGIDIFVVYCDASHQGLGCVLMQRDKVIAYASRQLKVHEKNYTTHDLELGAVVFALKIWRHYLYGTRCTIFTDHKSLQHIFDQKELNMRQRRWVELLNDYDCDIKYHPGKANVVADALSRKDRVKTLRVRALGLTIHTSLTTQIRMAQQEAIKEKNIQNEALRGMIKQLETKSDDTLYFMNRIWVPCIGNLRELVMDEAHKSRYSIHPGSDKMYKDLKELYWWPNMKGDIATYVSKCLTCSKVKAEHQKPSGLLQQPEIPQWKWEQISMDFITKLPKTSSGYDTIWVIVDRLTKSAHFLSIKETDKTEKLTRLYIKEIVARHGVPVSIISDRDSRFVSRIWRSLQEALGTRLDMSTAYHPQTDGQSERTIQTLEDMLRACVIDFGGNWDTYLPLAEFSYNNSYHTSIKAAPFEALYGRKCRSPLCWAEIGEKHLTGPEIVQETTDKIFKIKDRLKATRDRQKCYADNRRKPLEFQIGDRVMLKVSPWKGVARFGNRGKLNPRYVGPFEILTRIGPVAYKFKLPQELSNVHDTFHVSNLKKCLSDETLIIPPDEIHIDDKLHFIEEQIEISDWKVQRLRRSRIKLVKVRWNSKRGPEYTWEREDQMKTKYPSLFKDAPVQDGTN</sequence>
<evidence type="ECO:0000313" key="2">
    <source>
        <dbReference type="Proteomes" id="UP001056120"/>
    </source>
</evidence>
<proteinExistence type="predicted"/>
<evidence type="ECO:0000313" key="1">
    <source>
        <dbReference type="EMBL" id="KAI3686814.1"/>
    </source>
</evidence>